<feature type="compositionally biased region" description="Polar residues" evidence="6">
    <location>
        <begin position="438"/>
        <end position="447"/>
    </location>
</feature>
<feature type="compositionally biased region" description="Pro residues" evidence="6">
    <location>
        <begin position="129"/>
        <end position="138"/>
    </location>
</feature>
<dbReference type="PROSITE" id="PS50157">
    <property type="entry name" value="ZINC_FINGER_C2H2_2"/>
    <property type="match status" value="5"/>
</dbReference>
<evidence type="ECO:0000256" key="4">
    <source>
        <dbReference type="ARBA" id="ARBA00022833"/>
    </source>
</evidence>
<feature type="compositionally biased region" description="Acidic residues" evidence="6">
    <location>
        <begin position="140"/>
        <end position="157"/>
    </location>
</feature>
<comment type="caution">
    <text evidence="8">The sequence shown here is derived from an EMBL/GenBank/DDBJ whole genome shotgun (WGS) entry which is preliminary data.</text>
</comment>
<feature type="domain" description="C2H2-type" evidence="7">
    <location>
        <begin position="251"/>
        <end position="278"/>
    </location>
</feature>
<dbReference type="Gene3D" id="3.30.160.60">
    <property type="entry name" value="Classic Zinc Finger"/>
    <property type="match status" value="5"/>
</dbReference>
<proteinExistence type="predicted"/>
<keyword evidence="3 5" id="KW-0863">Zinc-finger</keyword>
<evidence type="ECO:0000256" key="3">
    <source>
        <dbReference type="ARBA" id="ARBA00022771"/>
    </source>
</evidence>
<feature type="domain" description="C2H2-type" evidence="7">
    <location>
        <begin position="279"/>
        <end position="302"/>
    </location>
</feature>
<evidence type="ECO:0000256" key="2">
    <source>
        <dbReference type="ARBA" id="ARBA00022737"/>
    </source>
</evidence>
<keyword evidence="4" id="KW-0862">Zinc</keyword>
<evidence type="ECO:0000313" key="9">
    <source>
        <dbReference type="Proteomes" id="UP001642540"/>
    </source>
</evidence>
<dbReference type="SUPFAM" id="SSF57667">
    <property type="entry name" value="beta-beta-alpha zinc fingers"/>
    <property type="match status" value="4"/>
</dbReference>
<keyword evidence="1" id="KW-0479">Metal-binding</keyword>
<dbReference type="Pfam" id="PF00096">
    <property type="entry name" value="zf-C2H2"/>
    <property type="match status" value="3"/>
</dbReference>
<feature type="domain" description="C2H2-type" evidence="7">
    <location>
        <begin position="221"/>
        <end position="249"/>
    </location>
</feature>
<feature type="domain" description="C2H2-type" evidence="7">
    <location>
        <begin position="311"/>
        <end position="338"/>
    </location>
</feature>
<dbReference type="PANTHER" id="PTHR24379:SF121">
    <property type="entry name" value="C2H2-TYPE DOMAIN-CONTAINING PROTEIN"/>
    <property type="match status" value="1"/>
</dbReference>
<organism evidence="8 9">
    <name type="scientific">Orchesella dallaii</name>
    <dbReference type="NCBI Taxonomy" id="48710"/>
    <lineage>
        <taxon>Eukaryota</taxon>
        <taxon>Metazoa</taxon>
        <taxon>Ecdysozoa</taxon>
        <taxon>Arthropoda</taxon>
        <taxon>Hexapoda</taxon>
        <taxon>Collembola</taxon>
        <taxon>Entomobryomorpha</taxon>
        <taxon>Entomobryoidea</taxon>
        <taxon>Orchesellidae</taxon>
        <taxon>Orchesellinae</taxon>
        <taxon>Orchesella</taxon>
    </lineage>
</organism>
<dbReference type="EMBL" id="CAXLJM020000164">
    <property type="protein sequence ID" value="CAL8145670.1"/>
    <property type="molecule type" value="Genomic_DNA"/>
</dbReference>
<sequence>MARRNEVSDIATRLERRIKALEKVVTLFSKVVNVDISNFIRLCVNDEVVIKESLAKIRNDKEEENVSFNSKSLSSTKLSPLMRKLNGHKAGKAVRHLSVRKLRINIRNPIPSSSQMTENNSQSSVTFSLPPPPSPSPPEGMEDEAIQPSFDENDDSIDNPNSPMEDADIPSLESDNNFDEDSQKVAASTTTPTSSPSPPEHFTSESSSLPAETKQIKWEPYKCNLCEKNFDTRKELLAHKKEEHKRKKGWRTCPHCSKRFYGNSKYQDHIRTHTKERPFLCNICGVALKTPSSLRYHTKCFHDESGHKETFPCKYCAKVFRTTALKQIHEKRHESSGGHICPHCGGTFVSLKDHIETVHEKNRKYACHLCDHKFPISGNLKRHLKTHENPNRRIKSYHKERPRSPIIRKKRVVRVFEVENEGEGQDKANNDKPLVAPISNTSASETVDQLENEEVEVTPTFDSSNNYALDPDLESALGESSSTLDDVKPNPDGNGNEL</sequence>
<feature type="compositionally biased region" description="Polar residues" evidence="6">
    <location>
        <begin position="110"/>
        <end position="127"/>
    </location>
</feature>
<feature type="domain" description="C2H2-type" evidence="7">
    <location>
        <begin position="365"/>
        <end position="392"/>
    </location>
</feature>
<dbReference type="PROSITE" id="PS00028">
    <property type="entry name" value="ZINC_FINGER_C2H2_1"/>
    <property type="match status" value="5"/>
</dbReference>
<dbReference type="Proteomes" id="UP001642540">
    <property type="component" value="Unassembled WGS sequence"/>
</dbReference>
<keyword evidence="2" id="KW-0677">Repeat</keyword>
<name>A0ABP1S744_9HEXA</name>
<dbReference type="InterPro" id="IPR013087">
    <property type="entry name" value="Znf_C2H2_type"/>
</dbReference>
<evidence type="ECO:0000259" key="7">
    <source>
        <dbReference type="PROSITE" id="PS50157"/>
    </source>
</evidence>
<feature type="region of interest" description="Disordered" evidence="6">
    <location>
        <begin position="105"/>
        <end position="211"/>
    </location>
</feature>
<evidence type="ECO:0000256" key="1">
    <source>
        <dbReference type="ARBA" id="ARBA00022723"/>
    </source>
</evidence>
<feature type="compositionally biased region" description="Low complexity" evidence="6">
    <location>
        <begin position="188"/>
        <end position="208"/>
    </location>
</feature>
<dbReference type="InterPro" id="IPR036236">
    <property type="entry name" value="Znf_C2H2_sf"/>
</dbReference>
<dbReference type="PANTHER" id="PTHR24379">
    <property type="entry name" value="KRAB AND ZINC FINGER DOMAIN-CONTAINING"/>
    <property type="match status" value="1"/>
</dbReference>
<feature type="region of interest" description="Disordered" evidence="6">
    <location>
        <begin position="420"/>
        <end position="498"/>
    </location>
</feature>
<protein>
    <recommendedName>
        <fullName evidence="7">C2H2-type domain-containing protein</fullName>
    </recommendedName>
</protein>
<reference evidence="8 9" key="1">
    <citation type="submission" date="2024-08" db="EMBL/GenBank/DDBJ databases">
        <authorList>
            <person name="Cucini C."/>
            <person name="Frati F."/>
        </authorList>
    </citation>
    <scope>NUCLEOTIDE SEQUENCE [LARGE SCALE GENOMIC DNA]</scope>
</reference>
<evidence type="ECO:0000256" key="6">
    <source>
        <dbReference type="SAM" id="MobiDB-lite"/>
    </source>
</evidence>
<accession>A0ABP1S744</accession>
<keyword evidence="9" id="KW-1185">Reference proteome</keyword>
<evidence type="ECO:0000256" key="5">
    <source>
        <dbReference type="PROSITE-ProRule" id="PRU00042"/>
    </source>
</evidence>
<evidence type="ECO:0000313" key="8">
    <source>
        <dbReference type="EMBL" id="CAL8145670.1"/>
    </source>
</evidence>
<gene>
    <name evidence="8" type="ORF">ODALV1_LOCUS30566</name>
</gene>
<dbReference type="SMART" id="SM00355">
    <property type="entry name" value="ZnF_C2H2"/>
    <property type="match status" value="6"/>
</dbReference>